<sequence length="117" mass="13003">MKKERKQKKKEQQLEMRERAMVEGILEGSPDGVGVVVVRLDCGCRKMAAVAVSGEPASKIIMYRDGAESICDACKDDQGSFMRVTEQFIHWKEPEPDAAVKEKITQKVFGAGHPSVH</sequence>
<gene>
    <name evidence="1" type="ORF">DPPLL_19340</name>
</gene>
<organism evidence="1 2">
    <name type="scientific">Desulfofustis limnaeus</name>
    <dbReference type="NCBI Taxonomy" id="2740163"/>
    <lineage>
        <taxon>Bacteria</taxon>
        <taxon>Pseudomonadati</taxon>
        <taxon>Thermodesulfobacteriota</taxon>
        <taxon>Desulfobulbia</taxon>
        <taxon>Desulfobulbales</taxon>
        <taxon>Desulfocapsaceae</taxon>
        <taxon>Desulfofustis</taxon>
    </lineage>
</organism>
<dbReference type="Proteomes" id="UP000830055">
    <property type="component" value="Chromosome"/>
</dbReference>
<name>A0ABM7W9B6_9BACT</name>
<proteinExistence type="predicted"/>
<accession>A0ABM7W9B6</accession>
<protein>
    <submittedName>
        <fullName evidence="1">Uncharacterized protein</fullName>
    </submittedName>
</protein>
<dbReference type="RefSeq" id="WP_284154589.1">
    <property type="nucleotide sequence ID" value="NZ_AP025516.1"/>
</dbReference>
<evidence type="ECO:0000313" key="2">
    <source>
        <dbReference type="Proteomes" id="UP000830055"/>
    </source>
</evidence>
<reference evidence="1 2" key="1">
    <citation type="submission" date="2022-01" db="EMBL/GenBank/DDBJ databases">
        <title>Desulfofustis limnae sp. nov., a novel mesophilic sulfate-reducing bacterium isolated from marsh soil.</title>
        <authorList>
            <person name="Watanabe M."/>
            <person name="Takahashi A."/>
            <person name="Kojima H."/>
            <person name="Fukui M."/>
        </authorList>
    </citation>
    <scope>NUCLEOTIDE SEQUENCE [LARGE SCALE GENOMIC DNA]</scope>
    <source>
        <strain evidence="1 2">PPLL</strain>
    </source>
</reference>
<dbReference type="EMBL" id="AP025516">
    <property type="protein sequence ID" value="BDD87569.1"/>
    <property type="molecule type" value="Genomic_DNA"/>
</dbReference>
<keyword evidence="2" id="KW-1185">Reference proteome</keyword>
<evidence type="ECO:0000313" key="1">
    <source>
        <dbReference type="EMBL" id="BDD87569.1"/>
    </source>
</evidence>